<keyword evidence="2 4" id="KW-0863">Zinc-finger</keyword>
<dbReference type="SUPFAM" id="SSF57903">
    <property type="entry name" value="FYVE/PHD zinc finger"/>
    <property type="match status" value="1"/>
</dbReference>
<accession>A0A183HYT8</accession>
<dbReference type="WBParaSite" id="OFLC_0001265101-mRNA-1">
    <property type="protein sequence ID" value="OFLC_0001265101-mRNA-1"/>
    <property type="gene ID" value="OFLC_0001265101"/>
</dbReference>
<dbReference type="InterPro" id="IPR001841">
    <property type="entry name" value="Znf_RING"/>
</dbReference>
<protein>
    <submittedName>
        <fullName evidence="8">RING-type domain-containing protein</fullName>
    </submittedName>
</protein>
<proteinExistence type="predicted"/>
<dbReference type="PROSITE" id="PS00518">
    <property type="entry name" value="ZF_RING_1"/>
    <property type="match status" value="1"/>
</dbReference>
<dbReference type="GO" id="GO:0008270">
    <property type="term" value="F:zinc ion binding"/>
    <property type="evidence" value="ECO:0007669"/>
    <property type="project" value="UniProtKB-KW"/>
</dbReference>
<dbReference type="InterPro" id="IPR047157">
    <property type="entry name" value="PHRF1/Atg35"/>
</dbReference>
<keyword evidence="3" id="KW-0862">Zinc</keyword>
<gene>
    <name evidence="6" type="ORF">OFLC_LOCUS12650</name>
</gene>
<evidence type="ECO:0000313" key="7">
    <source>
        <dbReference type="Proteomes" id="UP000267606"/>
    </source>
</evidence>
<organism evidence="8">
    <name type="scientific">Onchocerca flexuosa</name>
    <dbReference type="NCBI Taxonomy" id="387005"/>
    <lineage>
        <taxon>Eukaryota</taxon>
        <taxon>Metazoa</taxon>
        <taxon>Ecdysozoa</taxon>
        <taxon>Nematoda</taxon>
        <taxon>Chromadorea</taxon>
        <taxon>Rhabditida</taxon>
        <taxon>Spirurina</taxon>
        <taxon>Spiruromorpha</taxon>
        <taxon>Filarioidea</taxon>
        <taxon>Onchocercidae</taxon>
        <taxon>Onchocerca</taxon>
    </lineage>
</organism>
<dbReference type="InterPro" id="IPR013083">
    <property type="entry name" value="Znf_RING/FYVE/PHD"/>
</dbReference>
<reference evidence="8" key="1">
    <citation type="submission" date="2016-06" db="UniProtKB">
        <authorList>
            <consortium name="WormBaseParasite"/>
        </authorList>
    </citation>
    <scope>IDENTIFICATION</scope>
</reference>
<dbReference type="InterPro" id="IPR011011">
    <property type="entry name" value="Znf_FYVE_PHD"/>
</dbReference>
<dbReference type="SMART" id="SM00184">
    <property type="entry name" value="RING"/>
    <property type="match status" value="1"/>
</dbReference>
<dbReference type="EMBL" id="UZAJ01039894">
    <property type="protein sequence ID" value="VDP11828.1"/>
    <property type="molecule type" value="Genomic_DNA"/>
</dbReference>
<keyword evidence="7" id="KW-1185">Reference proteome</keyword>
<evidence type="ECO:0000256" key="3">
    <source>
        <dbReference type="ARBA" id="ARBA00022833"/>
    </source>
</evidence>
<dbReference type="PROSITE" id="PS50089">
    <property type="entry name" value="ZF_RING_2"/>
    <property type="match status" value="1"/>
</dbReference>
<dbReference type="PANTHER" id="PTHR12618">
    <property type="entry name" value="PHD AND RING FINGER DOMAIN-CONTAINING PROTEIN 1"/>
    <property type="match status" value="1"/>
</dbReference>
<reference evidence="6 7" key="2">
    <citation type="submission" date="2018-11" db="EMBL/GenBank/DDBJ databases">
        <authorList>
            <consortium name="Pathogen Informatics"/>
        </authorList>
    </citation>
    <scope>NUCLEOTIDE SEQUENCE [LARGE SCALE GENOMIC DNA]</scope>
</reference>
<name>A0A183HYT8_9BILA</name>
<evidence type="ECO:0000256" key="4">
    <source>
        <dbReference type="PROSITE-ProRule" id="PRU00175"/>
    </source>
</evidence>
<dbReference type="Gene3D" id="3.30.40.10">
    <property type="entry name" value="Zinc/RING finger domain, C3HC4 (zinc finger)"/>
    <property type="match status" value="2"/>
</dbReference>
<evidence type="ECO:0000313" key="8">
    <source>
        <dbReference type="WBParaSite" id="OFLC_0001265101-mRNA-1"/>
    </source>
</evidence>
<dbReference type="AlphaFoldDB" id="A0A183HYT8"/>
<dbReference type="Pfam" id="PF13639">
    <property type="entry name" value="zf-RING_2"/>
    <property type="match status" value="1"/>
</dbReference>
<evidence type="ECO:0000313" key="6">
    <source>
        <dbReference type="EMBL" id="VDP11828.1"/>
    </source>
</evidence>
<dbReference type="InterPro" id="IPR017907">
    <property type="entry name" value="Znf_RING_CS"/>
</dbReference>
<keyword evidence="1" id="KW-0479">Metal-binding</keyword>
<feature type="domain" description="RING-type" evidence="5">
    <location>
        <begin position="8"/>
        <end position="48"/>
    </location>
</feature>
<sequence>MEENAIFCSICLGPGSWPKARPKVCKHIFCYLCISTWVKKRSECPLCKRPAKILVVTSQDGKEYNISVKEKTAVQYQREIDEEHINLFQEAEDITVIYARCQVCNLSENEHLLLLCDRIVGQNIDGSSIRCNAACASFSINFNITMNFACHYIKRRKCHCYCLPEKLESVPEGEWFCPFCVDIRVKSVFISRYVRRRNRSSSSYQRFTDFRESRIMNEDEPGPSRINQSFLLREYTDVYSDDEFLTESSSSSVENSVGDNGMESDLDFSFNIDSSKGM</sequence>
<evidence type="ECO:0000259" key="5">
    <source>
        <dbReference type="PROSITE" id="PS50089"/>
    </source>
</evidence>
<dbReference type="SUPFAM" id="SSF57850">
    <property type="entry name" value="RING/U-box"/>
    <property type="match status" value="1"/>
</dbReference>
<evidence type="ECO:0000256" key="2">
    <source>
        <dbReference type="ARBA" id="ARBA00022771"/>
    </source>
</evidence>
<dbReference type="PANTHER" id="PTHR12618:SF20">
    <property type="entry name" value="PHD AND RING FINGER DOMAIN-CONTAINING PROTEIN 1"/>
    <property type="match status" value="1"/>
</dbReference>
<evidence type="ECO:0000256" key="1">
    <source>
        <dbReference type="ARBA" id="ARBA00022723"/>
    </source>
</evidence>
<dbReference type="Proteomes" id="UP000267606">
    <property type="component" value="Unassembled WGS sequence"/>
</dbReference>